<dbReference type="Proteomes" id="UP000016560">
    <property type="component" value="Unassembled WGS sequence"/>
</dbReference>
<accession>U2ZKM3</accession>
<reference evidence="1" key="1">
    <citation type="submission" date="2024-09" db="EMBL/GenBank/DDBJ databases">
        <title>Whole genome shotgun sequence of Pseudomonas alcaligenes NBRC 14159.</title>
        <authorList>
            <person name="Yoshida I."/>
            <person name="Hosoyama A."/>
            <person name="Tsuchikane K."/>
            <person name="Noguchi M."/>
            <person name="Hirakata S."/>
            <person name="Ando Y."/>
            <person name="Ohji S."/>
            <person name="Yamazoe A."/>
            <person name="Yamazaki S."/>
            <person name="Fujita N."/>
        </authorList>
    </citation>
    <scope>NUCLEOTIDE SEQUENCE</scope>
    <source>
        <strain evidence="1">NBRC 14159</strain>
    </source>
</reference>
<organism evidence="1 2">
    <name type="scientific">Aquipseudomonas alcaligenes (strain ATCC 14909 / DSM 50342 / CCUG 1425 / JCM 20561 / NBRC 14159 / NCIMB 9945 / NCTC 10367 / 1577)</name>
    <name type="common">Pseudomonas alcaligenes</name>
    <dbReference type="NCBI Taxonomy" id="1215092"/>
    <lineage>
        <taxon>Bacteria</taxon>
        <taxon>Pseudomonadati</taxon>
        <taxon>Pseudomonadota</taxon>
        <taxon>Gammaproteobacteria</taxon>
        <taxon>Pseudomonadales</taxon>
        <taxon>Pseudomonadaceae</taxon>
        <taxon>Aquipseudomonas</taxon>
    </lineage>
</organism>
<proteinExistence type="predicted"/>
<name>U2ZKM3_AQUA1</name>
<dbReference type="Pfam" id="PF10765">
    <property type="entry name" value="Phage_P22_NinX"/>
    <property type="match status" value="1"/>
</dbReference>
<keyword evidence="2" id="KW-1185">Reference proteome</keyword>
<sequence>MAEVEVSALTGPALDWALAKAMGWQMVSVPPDIDGNNSGTVLAPPDFTHDFKFPQRGVVGPGFFLRRWSTCWSDGGPLIERFRIDLGPHQLGWLAYAQLRQGESCEGPTPLIACCRAIVRVKLGTTVAVPAELIG</sequence>
<dbReference type="eggNOG" id="ENOG5032QE3">
    <property type="taxonomic scope" value="Bacteria"/>
</dbReference>
<dbReference type="EMBL" id="BATI01000009">
    <property type="protein sequence ID" value="GAD62040.1"/>
    <property type="molecule type" value="Genomic_DNA"/>
</dbReference>
<dbReference type="InterPro" id="IPR019701">
    <property type="entry name" value="Phage_P22_NinX"/>
</dbReference>
<comment type="caution">
    <text evidence="1">The sequence shown here is derived from an EMBL/GenBank/DDBJ whole genome shotgun (WGS) entry which is preliminary data.</text>
</comment>
<evidence type="ECO:0008006" key="3">
    <source>
        <dbReference type="Google" id="ProtNLM"/>
    </source>
</evidence>
<evidence type="ECO:0000313" key="2">
    <source>
        <dbReference type="Proteomes" id="UP000016560"/>
    </source>
</evidence>
<gene>
    <name evidence="1" type="ORF">PA6_009_00450</name>
</gene>
<dbReference type="AlphaFoldDB" id="U2ZKM3"/>
<evidence type="ECO:0000313" key="1">
    <source>
        <dbReference type="EMBL" id="GAD62040.1"/>
    </source>
</evidence>
<protein>
    <recommendedName>
        <fullName evidence="3">DUF2591 domain-containing protein</fullName>
    </recommendedName>
</protein>